<evidence type="ECO:0000256" key="2">
    <source>
        <dbReference type="ARBA" id="ARBA00022692"/>
    </source>
</evidence>
<dbReference type="EMBL" id="JBFSHR010000024">
    <property type="protein sequence ID" value="MEX6429757.1"/>
    <property type="molecule type" value="Genomic_DNA"/>
</dbReference>
<proteinExistence type="predicted"/>
<evidence type="ECO:0000256" key="5">
    <source>
        <dbReference type="SAM" id="Phobius"/>
    </source>
</evidence>
<feature type="transmembrane region" description="Helical" evidence="5">
    <location>
        <begin position="218"/>
        <end position="243"/>
    </location>
</feature>
<comment type="caution">
    <text evidence="7">The sequence shown here is derived from an EMBL/GenBank/DDBJ whole genome shotgun (WGS) entry which is preliminary data.</text>
</comment>
<organism evidence="7 8">
    <name type="scientific">Ferrimicrobium acidiphilum</name>
    <dbReference type="NCBI Taxonomy" id="121039"/>
    <lineage>
        <taxon>Bacteria</taxon>
        <taxon>Bacillati</taxon>
        <taxon>Actinomycetota</taxon>
        <taxon>Acidimicrobiia</taxon>
        <taxon>Acidimicrobiales</taxon>
        <taxon>Acidimicrobiaceae</taxon>
        <taxon>Ferrimicrobium</taxon>
    </lineage>
</organism>
<accession>A0ABV3Y2F6</accession>
<evidence type="ECO:0000256" key="4">
    <source>
        <dbReference type="ARBA" id="ARBA00023136"/>
    </source>
</evidence>
<keyword evidence="4 5" id="KW-0472">Membrane</keyword>
<dbReference type="PANTHER" id="PTHR43471">
    <property type="entry name" value="ABC TRANSPORTER PERMEASE"/>
    <property type="match status" value="1"/>
</dbReference>
<feature type="domain" description="ABC-2 type transporter transmembrane" evidence="6">
    <location>
        <begin position="152"/>
        <end position="357"/>
    </location>
</feature>
<keyword evidence="8" id="KW-1185">Reference proteome</keyword>
<evidence type="ECO:0000256" key="3">
    <source>
        <dbReference type="ARBA" id="ARBA00022989"/>
    </source>
</evidence>
<dbReference type="RefSeq" id="WP_298341349.1">
    <property type="nucleotide sequence ID" value="NZ_JBFSHR010000024.1"/>
</dbReference>
<evidence type="ECO:0000313" key="8">
    <source>
        <dbReference type="Proteomes" id="UP001560267"/>
    </source>
</evidence>
<keyword evidence="2 5" id="KW-0812">Transmembrane</keyword>
<comment type="subcellular location">
    <subcellularLocation>
        <location evidence="1">Membrane</location>
        <topology evidence="1">Multi-pass membrane protein</topology>
    </subcellularLocation>
</comment>
<evidence type="ECO:0000313" key="7">
    <source>
        <dbReference type="EMBL" id="MEX6429757.1"/>
    </source>
</evidence>
<dbReference type="InterPro" id="IPR013525">
    <property type="entry name" value="ABC2_TM"/>
</dbReference>
<feature type="transmembrane region" description="Helical" evidence="5">
    <location>
        <begin position="22"/>
        <end position="40"/>
    </location>
</feature>
<feature type="transmembrane region" description="Helical" evidence="5">
    <location>
        <begin position="322"/>
        <end position="340"/>
    </location>
</feature>
<keyword evidence="3 5" id="KW-1133">Transmembrane helix</keyword>
<feature type="transmembrane region" description="Helical" evidence="5">
    <location>
        <begin position="167"/>
        <end position="186"/>
    </location>
</feature>
<feature type="transmembrane region" description="Helical" evidence="5">
    <location>
        <begin position="287"/>
        <end position="310"/>
    </location>
</feature>
<feature type="transmembrane region" description="Helical" evidence="5">
    <location>
        <begin position="255"/>
        <end position="281"/>
    </location>
</feature>
<dbReference type="Proteomes" id="UP001560267">
    <property type="component" value="Unassembled WGS sequence"/>
</dbReference>
<dbReference type="Pfam" id="PF12698">
    <property type="entry name" value="ABC2_membrane_3"/>
    <property type="match status" value="1"/>
</dbReference>
<evidence type="ECO:0000259" key="6">
    <source>
        <dbReference type="Pfam" id="PF12698"/>
    </source>
</evidence>
<reference evidence="7 8" key="1">
    <citation type="submission" date="2024-07" db="EMBL/GenBank/DDBJ databases">
        <title>Draft Genome Sequence of Ferrimicrobium acidiphilum Strain YE2023, Isolated from a Pulp of Bioleach Reactor.</title>
        <authorList>
            <person name="Elkina Y.A."/>
            <person name="Bulaeva A.G."/>
            <person name="Beletsky A.V."/>
            <person name="Mardanov A.V."/>
        </authorList>
    </citation>
    <scope>NUCLEOTIDE SEQUENCE [LARGE SCALE GENOMIC DNA]</scope>
    <source>
        <strain evidence="7 8">YE2023</strain>
    </source>
</reference>
<gene>
    <name evidence="7" type="ORF">AB6A68_07880</name>
</gene>
<name>A0ABV3Y2F6_9ACTN</name>
<sequence length="395" mass="41685">MRLTPVRHVAQRELAVGMASRVFRISTVILILAVLAAVVIPKLTAHRSARVVVDLAIPGHTSINREIQSAAALTKLQVIIHRARTPMAANLALRRGQVAIAVEPNAIVVGHNTSNSATLELAHTLAAELGFARFAAHLPPHERPLLALARPLDVRVLGGHASDSAEIAVGLAAIILIYSLLSTYGYRIAGGVSEEKTSRIVEVLLARIDASELLVGKVLGIGLLSLVQILMMLIAYVLAASLVGAPIPLGHSFSMILVTLASFLVGYAFYATLFAAAGALVVRSQDVYAISLPVQIPIIVGYIVGFQCLLGSPNLFDRILGYIPLTSPVLLPALVASGTFSFLDVVIALVICAVGAVGAMRVASALYRTSILWTGTRPPIRVLLSSRSQGAANRI</sequence>
<protein>
    <submittedName>
        <fullName evidence="7">ABC transporter permease</fullName>
    </submittedName>
</protein>
<dbReference type="PANTHER" id="PTHR43471:SF3">
    <property type="entry name" value="ABC TRANSPORTER PERMEASE PROTEIN NATB"/>
    <property type="match status" value="1"/>
</dbReference>
<evidence type="ECO:0000256" key="1">
    <source>
        <dbReference type="ARBA" id="ARBA00004141"/>
    </source>
</evidence>